<dbReference type="PANTHER" id="PTHR35525:SF3">
    <property type="entry name" value="BLL6575 PROTEIN"/>
    <property type="match status" value="1"/>
</dbReference>
<dbReference type="RefSeq" id="WP_226729430.1">
    <property type="nucleotide sequence ID" value="NZ_JAJAUY010000120.1"/>
</dbReference>
<dbReference type="Gene3D" id="1.10.3300.10">
    <property type="entry name" value="Jann2411-like domain"/>
    <property type="match status" value="1"/>
</dbReference>
<accession>A0ABS8BCH5</accession>
<dbReference type="EMBL" id="JAJAUY010000120">
    <property type="protein sequence ID" value="MCB5182345.1"/>
    <property type="molecule type" value="Genomic_DNA"/>
</dbReference>
<dbReference type="PANTHER" id="PTHR35525">
    <property type="entry name" value="BLL6575 PROTEIN"/>
    <property type="match status" value="1"/>
</dbReference>
<dbReference type="InterPro" id="IPR023286">
    <property type="entry name" value="ABATE_dom_sf"/>
</dbReference>
<feature type="compositionally biased region" description="Low complexity" evidence="1">
    <location>
        <begin position="107"/>
        <end position="124"/>
    </location>
</feature>
<name>A0ABS8BCH5_9ACTN</name>
<evidence type="ECO:0000259" key="2">
    <source>
        <dbReference type="Pfam" id="PF11706"/>
    </source>
</evidence>
<dbReference type="Pfam" id="PF11706">
    <property type="entry name" value="zf-CGNR"/>
    <property type="match status" value="1"/>
</dbReference>
<dbReference type="InterPro" id="IPR010852">
    <property type="entry name" value="ABATE"/>
</dbReference>
<gene>
    <name evidence="3" type="ORF">LG632_23565</name>
</gene>
<evidence type="ECO:0000256" key="1">
    <source>
        <dbReference type="SAM" id="MobiDB-lite"/>
    </source>
</evidence>
<sequence length="229" mass="23645">MWFDSGRVCLDLVATGAPHEGLGDGDELRLWLTGAGLVPHRTPLARVDAGWLPPFRALRADVSALVRAELGPGAPPPGRGAPPPGRGALPPGPGAPPPGPGVPAPDPAAVGPDPGAAPDDGALGRVNALAAGPPPRLCAVRDHEGHLVRELSGGVDCAALLAAVARDAVELLTDPGDLALLRCCEGDGCTRVYLDTSRGHRRRWCSSELCGNRERVARHRRRILAARPG</sequence>
<proteinExistence type="predicted"/>
<dbReference type="Proteomes" id="UP001199054">
    <property type="component" value="Unassembled WGS sequence"/>
</dbReference>
<feature type="domain" description="Zinc finger CGNR" evidence="2">
    <location>
        <begin position="181"/>
        <end position="222"/>
    </location>
</feature>
<reference evidence="3 4" key="1">
    <citation type="submission" date="2021-10" db="EMBL/GenBank/DDBJ databases">
        <title>Streptomyces sp. strain SMC 277, a novel streptomycete isolated from soil.</title>
        <authorList>
            <person name="Chanama M."/>
        </authorList>
    </citation>
    <scope>NUCLEOTIDE SEQUENCE [LARGE SCALE GENOMIC DNA]</scope>
    <source>
        <strain evidence="3 4">SMC 277</strain>
    </source>
</reference>
<dbReference type="InterPro" id="IPR021005">
    <property type="entry name" value="Znf_CGNR"/>
</dbReference>
<feature type="compositionally biased region" description="Pro residues" evidence="1">
    <location>
        <begin position="73"/>
        <end position="106"/>
    </location>
</feature>
<protein>
    <submittedName>
        <fullName evidence="3">CGNR zinc finger domain-containing protein</fullName>
    </submittedName>
</protein>
<dbReference type="SUPFAM" id="SSF160904">
    <property type="entry name" value="Jann2411-like"/>
    <property type="match status" value="2"/>
</dbReference>
<evidence type="ECO:0000313" key="3">
    <source>
        <dbReference type="EMBL" id="MCB5182345.1"/>
    </source>
</evidence>
<evidence type="ECO:0000313" key="4">
    <source>
        <dbReference type="Proteomes" id="UP001199054"/>
    </source>
</evidence>
<dbReference type="Pfam" id="PF07336">
    <property type="entry name" value="ABATE"/>
    <property type="match status" value="1"/>
</dbReference>
<comment type="caution">
    <text evidence="3">The sequence shown here is derived from an EMBL/GenBank/DDBJ whole genome shotgun (WGS) entry which is preliminary data.</text>
</comment>
<feature type="region of interest" description="Disordered" evidence="1">
    <location>
        <begin position="69"/>
        <end position="124"/>
    </location>
</feature>
<organism evidence="3 4">
    <name type="scientific">Streptomyces antimicrobicus</name>
    <dbReference type="NCBI Taxonomy" id="2883108"/>
    <lineage>
        <taxon>Bacteria</taxon>
        <taxon>Bacillati</taxon>
        <taxon>Actinomycetota</taxon>
        <taxon>Actinomycetes</taxon>
        <taxon>Kitasatosporales</taxon>
        <taxon>Streptomycetaceae</taxon>
        <taxon>Streptomyces</taxon>
    </lineage>
</organism>
<keyword evidence="4" id="KW-1185">Reference proteome</keyword>